<feature type="compositionally biased region" description="Polar residues" evidence="8">
    <location>
        <begin position="915"/>
        <end position="925"/>
    </location>
</feature>
<reference evidence="10" key="1">
    <citation type="journal article" date="2021" name="Mol. Plant Microbe Interact.">
        <title>Complete Genome Sequence of the Plant-Pathogenic Fungus Colletotrichum lupini.</title>
        <authorList>
            <person name="Baroncelli R."/>
            <person name="Pensec F."/>
            <person name="Da Lio D."/>
            <person name="Boufleur T."/>
            <person name="Vicente I."/>
            <person name="Sarrocco S."/>
            <person name="Picot A."/>
            <person name="Baraldi E."/>
            <person name="Sukno S."/>
            <person name="Thon M."/>
            <person name="Le Floch G."/>
        </authorList>
    </citation>
    <scope>NUCLEOTIDE SEQUENCE</scope>
    <source>
        <strain evidence="10">IMI 504893</strain>
    </source>
</reference>
<dbReference type="Proteomes" id="UP000830671">
    <property type="component" value="Chromosome 7"/>
</dbReference>
<evidence type="ECO:0000256" key="8">
    <source>
        <dbReference type="SAM" id="MobiDB-lite"/>
    </source>
</evidence>
<keyword evidence="5" id="KW-0560">Oxidoreductase</keyword>
<keyword evidence="6" id="KW-0520">NAD</keyword>
<dbReference type="PANTHER" id="PTHR42940:SF7">
    <property type="entry name" value="ALCOHOL DEHYDROGENASE-LIKE N-TERMINAL DOMAIN-CONTAINING PROTEIN"/>
    <property type="match status" value="1"/>
</dbReference>
<dbReference type="Pfam" id="PF08240">
    <property type="entry name" value="ADH_N"/>
    <property type="match status" value="1"/>
</dbReference>
<dbReference type="GO" id="GO:0008270">
    <property type="term" value="F:zinc ion binding"/>
    <property type="evidence" value="ECO:0007669"/>
    <property type="project" value="InterPro"/>
</dbReference>
<evidence type="ECO:0000259" key="9">
    <source>
        <dbReference type="SMART" id="SM00829"/>
    </source>
</evidence>
<proteinExistence type="inferred from homology"/>
<dbReference type="CDD" id="cd08296">
    <property type="entry name" value="CAD_like"/>
    <property type="match status" value="1"/>
</dbReference>
<keyword evidence="3 7" id="KW-0479">Metal-binding</keyword>
<dbReference type="SUPFAM" id="SSF51735">
    <property type="entry name" value="NAD(P)-binding Rossmann-fold domains"/>
    <property type="match status" value="1"/>
</dbReference>
<keyword evidence="11" id="KW-1185">Reference proteome</keyword>
<dbReference type="AlphaFoldDB" id="A0A9Q8T3K6"/>
<evidence type="ECO:0000256" key="2">
    <source>
        <dbReference type="ARBA" id="ARBA00008072"/>
    </source>
</evidence>
<sequence length="1169" mass="128669">MSGLPKTFKAAVIESKSAPLKIVDQELKQPGPGLVLVKVLACGVCHSDVGMAEGGFGDVFPRIPGHEIIGDVVAVGEGVSRFTGGERVGGAWHGGHDGTCRQCQKGFFQACDNETINGVFRDGGYAEYVLLRAESAVRVPKDVDPAEAAPLLCAGVTVFNSIRKMQIEQGNLVAIQGLGGLGHLGVQYASRMGYKVVVLSSGSTKKDFAMKLGAHEYIDSSATDPVKELKKLGGAALILATAPNPKIISPLTGGLQPGGKLCVLAPVGGLEVDTIDLIVGGKSVCGWPSGHQMDSEEAIDFAATHGIKCMVERFSLDDAKKASEHMISNKVRFRRNDVDDVGGNDDVKNENGSSSEGVTESERKSGLGNTRRGAGISQVPRPRLLRGQGPSILAPRPFRVKSSLAIPSRALNHSYYTMVGKGDYNDVFWITAVSLPLPPWPNSVALSKAILLHPGNAKRFDRFAELKTLSDRQGRIHLNLVILFRLLLRCQHLALDRIRFWDFIRDHWGVSNASSRMVEDLAEIYSDRRRVYLETPKIHKKRHNFLSNLIDAWNSRDPDPPVGAQPTTQELQEEWKYVEESWSELMKHDRMSIIDPDNPPMYGAFPIKKGTPSSFQIRGGSIRSIGKDLASRISVPSGQRQRRDSSTSAHFQTISSGKSLPSISTTTPDRQRRASFGYDNIRQSSTQGASESAIDDLIQSQGRKRKPSPDAPDSLKRQCLPESPSCSPRLKWQLTPCHEEPSSQVMSSQDHRRTPTHHGAAGSMLDASQDLAEEQHKTYDPHLDDLATIGHQKQSQYDDELLRLLETRVGQNDETMQLLKQQASLVMESEELSRDIRKAHDQLNLLTASKCQDALQKLDMLSSQINSLVAEIMTCRKSSQKIQQRQQDQHGLIESFEGDLKTLSREMKEVKHGLLSNTESSQASETSKKTVRIGSEDRKGVDTQQSIRTETRLAALEEQMGARADPTLPRPEGFEDRLERIERAIADQVPNADYMPRILKMEEAIAISTTLINNCRTLVDVSKTSLDQHLGTLNNRIAMVETRLTNHVAEQAEAKKEQAKRMDRIEAELQRQKETTSTQQQPHPGRQPAIESNDFQAQLNALKNSLAVLARGQSMGNADRTSTTPLTPVTPLSQVNQSSLNRLLRPVQNGVPAGPTRPQHNAVSMKDET</sequence>
<dbReference type="SMART" id="SM00829">
    <property type="entry name" value="PKS_ER"/>
    <property type="match status" value="1"/>
</dbReference>
<feature type="compositionally biased region" description="Polar residues" evidence="8">
    <location>
        <begin position="681"/>
        <end position="690"/>
    </location>
</feature>
<organism evidence="10 11">
    <name type="scientific">Colletotrichum lupini</name>
    <dbReference type="NCBI Taxonomy" id="145971"/>
    <lineage>
        <taxon>Eukaryota</taxon>
        <taxon>Fungi</taxon>
        <taxon>Dikarya</taxon>
        <taxon>Ascomycota</taxon>
        <taxon>Pezizomycotina</taxon>
        <taxon>Sordariomycetes</taxon>
        <taxon>Hypocreomycetidae</taxon>
        <taxon>Glomerellales</taxon>
        <taxon>Glomerellaceae</taxon>
        <taxon>Colletotrichum</taxon>
        <taxon>Colletotrichum acutatum species complex</taxon>
    </lineage>
</organism>
<comment type="similarity">
    <text evidence="2 7">Belongs to the zinc-containing alcohol dehydrogenase family.</text>
</comment>
<dbReference type="InterPro" id="IPR002328">
    <property type="entry name" value="ADH_Zn_CS"/>
</dbReference>
<dbReference type="SUPFAM" id="SSF50129">
    <property type="entry name" value="GroES-like"/>
    <property type="match status" value="1"/>
</dbReference>
<accession>A0A9Q8T3K6</accession>
<dbReference type="InterPro" id="IPR011032">
    <property type="entry name" value="GroES-like_sf"/>
</dbReference>
<feature type="region of interest" description="Disordered" evidence="8">
    <location>
        <begin position="1070"/>
        <end position="1090"/>
    </location>
</feature>
<evidence type="ECO:0000256" key="3">
    <source>
        <dbReference type="ARBA" id="ARBA00022723"/>
    </source>
</evidence>
<name>A0A9Q8T3K6_9PEZI</name>
<evidence type="ECO:0000256" key="6">
    <source>
        <dbReference type="ARBA" id="ARBA00023027"/>
    </source>
</evidence>
<comment type="cofactor">
    <cofactor evidence="1 7">
        <name>Zn(2+)</name>
        <dbReference type="ChEBI" id="CHEBI:29105"/>
    </cofactor>
</comment>
<feature type="region of interest" description="Disordered" evidence="8">
    <location>
        <begin position="913"/>
        <end position="945"/>
    </location>
</feature>
<dbReference type="Gene3D" id="3.90.180.10">
    <property type="entry name" value="Medium-chain alcohol dehydrogenases, catalytic domain"/>
    <property type="match status" value="1"/>
</dbReference>
<dbReference type="GO" id="GO:0005737">
    <property type="term" value="C:cytoplasm"/>
    <property type="evidence" value="ECO:0007669"/>
    <property type="project" value="TreeGrafter"/>
</dbReference>
<dbReference type="EMBL" id="CP019479">
    <property type="protein sequence ID" value="UQC87566.1"/>
    <property type="molecule type" value="Genomic_DNA"/>
</dbReference>
<dbReference type="GeneID" id="73347039"/>
<dbReference type="Gene3D" id="3.40.50.720">
    <property type="entry name" value="NAD(P)-binding Rossmann-like Domain"/>
    <property type="match status" value="1"/>
</dbReference>
<feature type="domain" description="Enoyl reductase (ER)" evidence="9">
    <location>
        <begin position="17"/>
        <end position="331"/>
    </location>
</feature>
<evidence type="ECO:0000313" key="11">
    <source>
        <dbReference type="Proteomes" id="UP000830671"/>
    </source>
</evidence>
<feature type="region of interest" description="Disordered" evidence="8">
    <location>
        <begin position="1146"/>
        <end position="1169"/>
    </location>
</feature>
<evidence type="ECO:0000313" key="10">
    <source>
        <dbReference type="EMBL" id="UQC87566.1"/>
    </source>
</evidence>
<evidence type="ECO:0000256" key="5">
    <source>
        <dbReference type="ARBA" id="ARBA00023002"/>
    </source>
</evidence>
<dbReference type="InterPro" id="IPR013149">
    <property type="entry name" value="ADH-like_C"/>
</dbReference>
<keyword evidence="4 7" id="KW-0862">Zinc</keyword>
<protein>
    <submittedName>
        <fullName evidence="10">Alcohol dehydrogenase GroES-like domain-containing protein</fullName>
    </submittedName>
</protein>
<evidence type="ECO:0000256" key="7">
    <source>
        <dbReference type="RuleBase" id="RU361277"/>
    </source>
</evidence>
<dbReference type="KEGG" id="clup:CLUP02_13083"/>
<dbReference type="FunFam" id="3.40.50.720:FF:000039">
    <property type="entry name" value="Alcohol dehydrogenase AdhP"/>
    <property type="match status" value="1"/>
</dbReference>
<dbReference type="PROSITE" id="PS00059">
    <property type="entry name" value="ADH_ZINC"/>
    <property type="match status" value="1"/>
</dbReference>
<dbReference type="Pfam" id="PF00107">
    <property type="entry name" value="ADH_zinc_N"/>
    <property type="match status" value="1"/>
</dbReference>
<feature type="region of interest" description="Disordered" evidence="8">
    <location>
        <begin position="338"/>
        <end position="390"/>
    </location>
</feature>
<dbReference type="InterPro" id="IPR020843">
    <property type="entry name" value="ER"/>
</dbReference>
<dbReference type="RefSeq" id="XP_049149175.1">
    <property type="nucleotide sequence ID" value="XM_049292029.1"/>
</dbReference>
<feature type="region of interest" description="Disordered" evidence="8">
    <location>
        <begin position="628"/>
        <end position="762"/>
    </location>
</feature>
<feature type="compositionally biased region" description="Polar residues" evidence="8">
    <location>
        <begin position="646"/>
        <end position="668"/>
    </location>
</feature>
<dbReference type="InterPro" id="IPR013154">
    <property type="entry name" value="ADH-like_N"/>
</dbReference>
<dbReference type="GO" id="GO:0004022">
    <property type="term" value="F:alcohol dehydrogenase (NAD+) activity"/>
    <property type="evidence" value="ECO:0007669"/>
    <property type="project" value="TreeGrafter"/>
</dbReference>
<dbReference type="PANTHER" id="PTHR42940">
    <property type="entry name" value="ALCOHOL DEHYDROGENASE 1-RELATED"/>
    <property type="match status" value="1"/>
</dbReference>
<gene>
    <name evidence="10" type="ORF">CLUP02_13083</name>
</gene>
<evidence type="ECO:0000256" key="1">
    <source>
        <dbReference type="ARBA" id="ARBA00001947"/>
    </source>
</evidence>
<evidence type="ECO:0000256" key="4">
    <source>
        <dbReference type="ARBA" id="ARBA00022833"/>
    </source>
</evidence>
<dbReference type="InterPro" id="IPR036291">
    <property type="entry name" value="NAD(P)-bd_dom_sf"/>
</dbReference>